<reference evidence="2 3" key="1">
    <citation type="submission" date="2021-06" db="EMBL/GenBank/DDBJ databases">
        <title>Gemonas diversity in paddy soil.</title>
        <authorList>
            <person name="Liu G."/>
        </authorList>
    </citation>
    <scope>NUCLEOTIDE SEQUENCE [LARGE SCALE GENOMIC DNA]</scope>
    <source>
        <strain evidence="2 3">RG10</strain>
    </source>
</reference>
<name>A0ABX8J9U7_9BACT</name>
<feature type="signal peptide" evidence="1">
    <location>
        <begin position="1"/>
        <end position="27"/>
    </location>
</feature>
<keyword evidence="3" id="KW-1185">Reference proteome</keyword>
<protein>
    <recommendedName>
        <fullName evidence="4">ABC transporter substrate-binding protein</fullName>
    </recommendedName>
</protein>
<evidence type="ECO:0008006" key="4">
    <source>
        <dbReference type="Google" id="ProtNLM"/>
    </source>
</evidence>
<sequence>MFKKVKKQTACVLATSLLIVMSSGCTHNMRITNADDYFVPPAAVPKQTIKLGVTSTNSSHPQNSKYINAIVDALQRNSSVERVIYPYTTANNKDQADAVIDLSVKPHYDGKGSNFFVNWPGFLIFAPAIWGYGYTADISTEAIVTNVKSGKSQQLSIPAHYEFRQAEIDRTWTEVGWLEIGIIPLIGGIAFTGYDDDLTPEFIKNVAPSYGPYVATKTTRAVLESLGYN</sequence>
<dbReference type="EMBL" id="CP076723">
    <property type="protein sequence ID" value="QWV94588.1"/>
    <property type="molecule type" value="Genomic_DNA"/>
</dbReference>
<dbReference type="PROSITE" id="PS51257">
    <property type="entry name" value="PROKAR_LIPOPROTEIN"/>
    <property type="match status" value="1"/>
</dbReference>
<evidence type="ECO:0000313" key="3">
    <source>
        <dbReference type="Proteomes" id="UP000683557"/>
    </source>
</evidence>
<dbReference type="RefSeq" id="WP_216801320.1">
    <property type="nucleotide sequence ID" value="NZ_CP076723.1"/>
</dbReference>
<evidence type="ECO:0000256" key="1">
    <source>
        <dbReference type="SAM" id="SignalP"/>
    </source>
</evidence>
<feature type="chain" id="PRO_5045423735" description="ABC transporter substrate-binding protein" evidence="1">
    <location>
        <begin position="28"/>
        <end position="229"/>
    </location>
</feature>
<evidence type="ECO:0000313" key="2">
    <source>
        <dbReference type="EMBL" id="QWV94588.1"/>
    </source>
</evidence>
<dbReference type="Proteomes" id="UP000683557">
    <property type="component" value="Chromosome"/>
</dbReference>
<keyword evidence="1" id="KW-0732">Signal</keyword>
<accession>A0ABX8J9U7</accession>
<gene>
    <name evidence="2" type="ORF">KP004_05220</name>
</gene>
<organism evidence="2 3">
    <name type="scientific">Geomonas oryzisoli</name>
    <dbReference type="NCBI Taxonomy" id="2847992"/>
    <lineage>
        <taxon>Bacteria</taxon>
        <taxon>Pseudomonadati</taxon>
        <taxon>Thermodesulfobacteriota</taxon>
        <taxon>Desulfuromonadia</taxon>
        <taxon>Geobacterales</taxon>
        <taxon>Geobacteraceae</taxon>
        <taxon>Geomonas</taxon>
    </lineage>
</organism>
<proteinExistence type="predicted"/>